<name>A0A0W8G2J0_9ZZZZ</name>
<dbReference type="NCBIfam" id="TIGR00228">
    <property type="entry name" value="ruvC"/>
    <property type="match status" value="1"/>
</dbReference>
<organism evidence="12">
    <name type="scientific">hydrocarbon metagenome</name>
    <dbReference type="NCBI Taxonomy" id="938273"/>
    <lineage>
        <taxon>unclassified sequences</taxon>
        <taxon>metagenomes</taxon>
        <taxon>ecological metagenomes</taxon>
    </lineage>
</organism>
<dbReference type="AlphaFoldDB" id="A0A0W8G2J0"/>
<proteinExistence type="inferred from homology"/>
<dbReference type="FunFam" id="3.30.420.10:FF:000002">
    <property type="entry name" value="Crossover junction endodeoxyribonuclease RuvC"/>
    <property type="match status" value="1"/>
</dbReference>
<evidence type="ECO:0000256" key="10">
    <source>
        <dbReference type="ARBA" id="ARBA00023172"/>
    </source>
</evidence>
<keyword evidence="9" id="KW-0238">DNA-binding</keyword>
<evidence type="ECO:0000256" key="7">
    <source>
        <dbReference type="ARBA" id="ARBA00022801"/>
    </source>
</evidence>
<keyword evidence="7 12" id="KW-0378">Hydrolase</keyword>
<keyword evidence="11" id="KW-0234">DNA repair</keyword>
<evidence type="ECO:0000256" key="5">
    <source>
        <dbReference type="ARBA" id="ARBA00022759"/>
    </source>
</evidence>
<keyword evidence="4" id="KW-0479">Metal-binding</keyword>
<dbReference type="PANTHER" id="PTHR30194:SF3">
    <property type="entry name" value="CROSSOVER JUNCTION ENDODEOXYRIBONUCLEASE RUVC"/>
    <property type="match status" value="1"/>
</dbReference>
<dbReference type="GO" id="GO:0008821">
    <property type="term" value="F:crossover junction DNA endonuclease activity"/>
    <property type="evidence" value="ECO:0007669"/>
    <property type="project" value="InterPro"/>
</dbReference>
<sequence>MASGGTVVLGLDPGSRCTGYGLVLEVSGQVSLLEAGTIRTERETDLSARLGMIYTKVAELISRHGPSEAAVETVFVAVNSASAIKLGQARGAALAACGVAGVPVFAYEPTLVKKSLVGAGRAEKSQIAFMVGRVLGCREAMAKDASDALAVAVCHLNRKRFTKLCGVS</sequence>
<dbReference type="GO" id="GO:0006281">
    <property type="term" value="P:DNA repair"/>
    <property type="evidence" value="ECO:0007669"/>
    <property type="project" value="UniProtKB-KW"/>
</dbReference>
<reference evidence="12" key="1">
    <citation type="journal article" date="2015" name="Proc. Natl. Acad. Sci. U.S.A.">
        <title>Networks of energetic and metabolic interactions define dynamics in microbial communities.</title>
        <authorList>
            <person name="Embree M."/>
            <person name="Liu J.K."/>
            <person name="Al-Bassam M.M."/>
            <person name="Zengler K."/>
        </authorList>
    </citation>
    <scope>NUCLEOTIDE SEQUENCE</scope>
</reference>
<dbReference type="InterPro" id="IPR036397">
    <property type="entry name" value="RNaseH_sf"/>
</dbReference>
<keyword evidence="2" id="KW-0963">Cytoplasm</keyword>
<dbReference type="PRINTS" id="PR00696">
    <property type="entry name" value="RSOLVASERUVC"/>
</dbReference>
<dbReference type="InterPro" id="IPR020563">
    <property type="entry name" value="X-over_junc_endoDNase_Mg_BS"/>
</dbReference>
<dbReference type="Pfam" id="PF02075">
    <property type="entry name" value="RuvC"/>
    <property type="match status" value="1"/>
</dbReference>
<evidence type="ECO:0000256" key="11">
    <source>
        <dbReference type="ARBA" id="ARBA00023204"/>
    </source>
</evidence>
<dbReference type="CDD" id="cd16962">
    <property type="entry name" value="RuvC"/>
    <property type="match status" value="1"/>
</dbReference>
<dbReference type="EMBL" id="LNQE01000337">
    <property type="protein sequence ID" value="KUG27349.1"/>
    <property type="molecule type" value="Genomic_DNA"/>
</dbReference>
<keyword evidence="6" id="KW-0227">DNA damage</keyword>
<dbReference type="PANTHER" id="PTHR30194">
    <property type="entry name" value="CROSSOVER JUNCTION ENDODEOXYRIBONUCLEASE RUVC"/>
    <property type="match status" value="1"/>
</dbReference>
<dbReference type="InterPro" id="IPR012337">
    <property type="entry name" value="RNaseH-like_sf"/>
</dbReference>
<evidence type="ECO:0000256" key="8">
    <source>
        <dbReference type="ARBA" id="ARBA00022842"/>
    </source>
</evidence>
<comment type="caution">
    <text evidence="12">The sequence shown here is derived from an EMBL/GenBank/DDBJ whole genome shotgun (WGS) entry which is preliminary data.</text>
</comment>
<dbReference type="Gene3D" id="3.30.420.10">
    <property type="entry name" value="Ribonuclease H-like superfamily/Ribonuclease H"/>
    <property type="match status" value="1"/>
</dbReference>
<dbReference type="InterPro" id="IPR002176">
    <property type="entry name" value="X-over_junc_endoDNase_RuvC"/>
</dbReference>
<keyword evidence="5" id="KW-0255">Endonuclease</keyword>
<evidence type="ECO:0000313" key="12">
    <source>
        <dbReference type="EMBL" id="KUG27349.1"/>
    </source>
</evidence>
<evidence type="ECO:0000256" key="9">
    <source>
        <dbReference type="ARBA" id="ARBA00023125"/>
    </source>
</evidence>
<evidence type="ECO:0000256" key="2">
    <source>
        <dbReference type="ARBA" id="ARBA00022490"/>
    </source>
</evidence>
<dbReference type="PROSITE" id="PS01321">
    <property type="entry name" value="RUVC"/>
    <property type="match status" value="1"/>
</dbReference>
<evidence type="ECO:0000256" key="6">
    <source>
        <dbReference type="ARBA" id="ARBA00022763"/>
    </source>
</evidence>
<dbReference type="GO" id="GO:0006310">
    <property type="term" value="P:DNA recombination"/>
    <property type="evidence" value="ECO:0007669"/>
    <property type="project" value="UniProtKB-KW"/>
</dbReference>
<comment type="similarity">
    <text evidence="1">Belongs to the RuvC family.</text>
</comment>
<keyword evidence="8" id="KW-0460">Magnesium</keyword>
<evidence type="ECO:0000256" key="1">
    <source>
        <dbReference type="ARBA" id="ARBA00009518"/>
    </source>
</evidence>
<protein>
    <submittedName>
        <fullName evidence="12">Crossover junction endodeoxyribonuclease ruvc</fullName>
        <ecNumber evidence="12">3.1.22.4</ecNumber>
    </submittedName>
</protein>
<dbReference type="SUPFAM" id="SSF53098">
    <property type="entry name" value="Ribonuclease H-like"/>
    <property type="match status" value="1"/>
</dbReference>
<keyword evidence="3" id="KW-0540">Nuclease</keyword>
<evidence type="ECO:0000256" key="4">
    <source>
        <dbReference type="ARBA" id="ARBA00022723"/>
    </source>
</evidence>
<dbReference type="HAMAP" id="MF_00034">
    <property type="entry name" value="RuvC"/>
    <property type="match status" value="1"/>
</dbReference>
<dbReference type="GO" id="GO:0003677">
    <property type="term" value="F:DNA binding"/>
    <property type="evidence" value="ECO:0007669"/>
    <property type="project" value="UniProtKB-KW"/>
</dbReference>
<evidence type="ECO:0000256" key="3">
    <source>
        <dbReference type="ARBA" id="ARBA00022722"/>
    </source>
</evidence>
<dbReference type="EC" id="3.1.22.4" evidence="12"/>
<keyword evidence="10" id="KW-0233">DNA recombination</keyword>
<accession>A0A0W8G2J0</accession>
<dbReference type="GO" id="GO:0046872">
    <property type="term" value="F:metal ion binding"/>
    <property type="evidence" value="ECO:0007669"/>
    <property type="project" value="UniProtKB-KW"/>
</dbReference>
<gene>
    <name evidence="12" type="ORF">ASZ90_002803</name>
</gene>